<protein>
    <recommendedName>
        <fullName evidence="2">NADP-dependent oxidoreductase domain-containing protein</fullName>
    </recommendedName>
</protein>
<keyword evidence="4" id="KW-1185">Reference proteome</keyword>
<dbReference type="EMBL" id="SDEE01000072">
    <property type="protein sequence ID" value="RXW22418.1"/>
    <property type="molecule type" value="Genomic_DNA"/>
</dbReference>
<reference evidence="3 4" key="1">
    <citation type="submission" date="2019-01" db="EMBL/GenBank/DDBJ databases">
        <title>Draft genome sequence of Psathyrella aberdarensis IHI B618.</title>
        <authorList>
            <person name="Buettner E."/>
            <person name="Kellner H."/>
        </authorList>
    </citation>
    <scope>NUCLEOTIDE SEQUENCE [LARGE SCALE GENOMIC DNA]</scope>
    <source>
        <strain evidence="3 4">IHI B618</strain>
    </source>
</reference>
<dbReference type="InterPro" id="IPR036812">
    <property type="entry name" value="NAD(P)_OxRdtase_dom_sf"/>
</dbReference>
<evidence type="ECO:0000313" key="3">
    <source>
        <dbReference type="EMBL" id="RXW22418.1"/>
    </source>
</evidence>
<keyword evidence="1" id="KW-0560">Oxidoreductase</keyword>
<accession>A0A4V1Q4K6</accession>
<dbReference type="InterPro" id="IPR023210">
    <property type="entry name" value="NADP_OxRdtase_dom"/>
</dbReference>
<gene>
    <name evidence="3" type="ORF">EST38_g3419</name>
</gene>
<feature type="domain" description="NADP-dependent oxidoreductase" evidence="2">
    <location>
        <begin position="20"/>
        <end position="319"/>
    </location>
</feature>
<dbReference type="PANTHER" id="PTHR43625">
    <property type="entry name" value="AFLATOXIN B1 ALDEHYDE REDUCTASE"/>
    <property type="match status" value="1"/>
</dbReference>
<dbReference type="GO" id="GO:0005737">
    <property type="term" value="C:cytoplasm"/>
    <property type="evidence" value="ECO:0007669"/>
    <property type="project" value="TreeGrafter"/>
</dbReference>
<dbReference type="Pfam" id="PF00248">
    <property type="entry name" value="Aldo_ket_red"/>
    <property type="match status" value="1"/>
</dbReference>
<evidence type="ECO:0000259" key="2">
    <source>
        <dbReference type="Pfam" id="PF00248"/>
    </source>
</evidence>
<organism evidence="3 4">
    <name type="scientific">Candolleomyces aberdarensis</name>
    <dbReference type="NCBI Taxonomy" id="2316362"/>
    <lineage>
        <taxon>Eukaryota</taxon>
        <taxon>Fungi</taxon>
        <taxon>Dikarya</taxon>
        <taxon>Basidiomycota</taxon>
        <taxon>Agaricomycotina</taxon>
        <taxon>Agaricomycetes</taxon>
        <taxon>Agaricomycetidae</taxon>
        <taxon>Agaricales</taxon>
        <taxon>Agaricineae</taxon>
        <taxon>Psathyrellaceae</taxon>
        <taxon>Candolleomyces</taxon>
    </lineage>
</organism>
<comment type="caution">
    <text evidence="3">The sequence shown here is derived from an EMBL/GenBank/DDBJ whole genome shotgun (WGS) entry which is preliminary data.</text>
</comment>
<dbReference type="GO" id="GO:0016491">
    <property type="term" value="F:oxidoreductase activity"/>
    <property type="evidence" value="ECO:0007669"/>
    <property type="project" value="UniProtKB-KW"/>
</dbReference>
<dbReference type="InterPro" id="IPR050791">
    <property type="entry name" value="Aldo-Keto_reductase"/>
</dbReference>
<dbReference type="CDD" id="cd19077">
    <property type="entry name" value="AKR_AKR8A1-2"/>
    <property type="match status" value="1"/>
</dbReference>
<name>A0A4V1Q4K6_9AGAR</name>
<sequence length="341" mass="37161">MVTATATLGGTASSVKVGRLAHGLMNMTWTPTPAPDEQCFEAIKAAVDALPPGVKMVLNSGEFYAQDWGTGNLQLLSRFYAKYPEYAEKTFLSVKGGVKNRGPDCSIENLRASIDNIQSALGPIKKVDLFEPARVDSRIPIEKQMENLVTLLKEGKFDHIGLSECNADTLRRAHAVYPVTAAEIEVSPWSYDENQKKVIETSKELGISIMAYSPLGRGFLTGQIKSSSDIPDGDARKTLTRFKTDEIMKHNWAIVEALKAISDQVGCTPAQLCLAWVASLGPHVIPLPGSAKASRILENLEAGDLELSSADLAKVNAIIETAEIKGDRYYGLTDEEAHLWR</sequence>
<evidence type="ECO:0000313" key="4">
    <source>
        <dbReference type="Proteomes" id="UP000290288"/>
    </source>
</evidence>
<dbReference type="PANTHER" id="PTHR43625:SF78">
    <property type="entry name" value="PYRIDOXAL REDUCTASE-RELATED"/>
    <property type="match status" value="1"/>
</dbReference>
<dbReference type="AlphaFoldDB" id="A0A4V1Q4K6"/>
<evidence type="ECO:0000256" key="1">
    <source>
        <dbReference type="ARBA" id="ARBA00023002"/>
    </source>
</evidence>
<proteinExistence type="predicted"/>
<dbReference type="Proteomes" id="UP000290288">
    <property type="component" value="Unassembled WGS sequence"/>
</dbReference>
<dbReference type="OrthoDB" id="37537at2759"/>
<dbReference type="STRING" id="2316362.A0A4V1Q4K6"/>
<dbReference type="Gene3D" id="3.20.20.100">
    <property type="entry name" value="NADP-dependent oxidoreductase domain"/>
    <property type="match status" value="1"/>
</dbReference>
<dbReference type="SUPFAM" id="SSF51430">
    <property type="entry name" value="NAD(P)-linked oxidoreductase"/>
    <property type="match status" value="1"/>
</dbReference>